<organism evidence="8">
    <name type="scientific">Candida tenuis (strain ATCC 10573 / BCRC 21748 / CBS 615 / JCM 9827 / NBRC 10315 / NRRL Y-1498 / VKM Y-70)</name>
    <name type="common">Yeast</name>
    <name type="synonym">Yamadazyma tenuis</name>
    <dbReference type="NCBI Taxonomy" id="590646"/>
    <lineage>
        <taxon>Eukaryota</taxon>
        <taxon>Fungi</taxon>
        <taxon>Dikarya</taxon>
        <taxon>Ascomycota</taxon>
        <taxon>Saccharomycotina</taxon>
        <taxon>Pichiomycetes</taxon>
        <taxon>Debaryomycetaceae</taxon>
        <taxon>Yamadazyma</taxon>
    </lineage>
</organism>
<dbReference type="SUPFAM" id="SSF54616">
    <property type="entry name" value="DNA-binding domain of Mlu1-box binding protein MBP1"/>
    <property type="match status" value="1"/>
</dbReference>
<dbReference type="PANTHER" id="PTHR43828:SF3">
    <property type="entry name" value="CHROMO DOMAIN-CONTAINING PROTEIN"/>
    <property type="match status" value="1"/>
</dbReference>
<dbReference type="STRING" id="590646.G3B984"/>
<evidence type="ECO:0000259" key="6">
    <source>
        <dbReference type="PROSITE" id="PS51299"/>
    </source>
</evidence>
<dbReference type="InterPro" id="IPR002110">
    <property type="entry name" value="Ankyrin_rpt"/>
</dbReference>
<dbReference type="Proteomes" id="UP000000707">
    <property type="component" value="Unassembled WGS sequence"/>
</dbReference>
<evidence type="ECO:0000256" key="5">
    <source>
        <dbReference type="SAM" id="MobiDB-lite"/>
    </source>
</evidence>
<evidence type="ECO:0000256" key="3">
    <source>
        <dbReference type="PROSITE-ProRule" id="PRU00023"/>
    </source>
</evidence>
<dbReference type="GO" id="GO:0033309">
    <property type="term" value="C:SBF transcription complex"/>
    <property type="evidence" value="ECO:0007669"/>
    <property type="project" value="TreeGrafter"/>
</dbReference>
<dbReference type="eggNOG" id="ENOG502QPWC">
    <property type="taxonomic scope" value="Eukaryota"/>
</dbReference>
<dbReference type="SUPFAM" id="SSF48403">
    <property type="entry name" value="Ankyrin repeat"/>
    <property type="match status" value="1"/>
</dbReference>
<evidence type="ECO:0000313" key="7">
    <source>
        <dbReference type="EMBL" id="EGV61835.1"/>
    </source>
</evidence>
<gene>
    <name evidence="7" type="ORF">CANTEDRAFT_131317</name>
</gene>
<accession>G3B984</accession>
<feature type="repeat" description="ANK" evidence="3">
    <location>
        <begin position="427"/>
        <end position="459"/>
    </location>
</feature>
<dbReference type="InterPro" id="IPR051642">
    <property type="entry name" value="SWI6-like"/>
</dbReference>
<keyword evidence="2 3" id="KW-0040">ANK repeat</keyword>
<dbReference type="HOGENOM" id="CLU_390837_0_0_1"/>
<keyword evidence="8" id="KW-1185">Reference proteome</keyword>
<dbReference type="PANTHER" id="PTHR43828">
    <property type="entry name" value="ASPARAGINASE"/>
    <property type="match status" value="1"/>
</dbReference>
<dbReference type="Pfam" id="PF12796">
    <property type="entry name" value="Ank_2"/>
    <property type="match status" value="1"/>
</dbReference>
<dbReference type="SMART" id="SM00248">
    <property type="entry name" value="ANK"/>
    <property type="match status" value="2"/>
</dbReference>
<evidence type="ECO:0000256" key="1">
    <source>
        <dbReference type="ARBA" id="ARBA00022737"/>
    </source>
</evidence>
<sequence>MESPIAAGDTTTHSINQRLTNTHLGAVNFVSSIHSSVYSGEKCIQLNVKFPASKTAKSDIIILRRVQDSYVNVTQLLDIPVALGHFSTDSAHKFIANNITSNLQYFTPDGYTQEFNDLSSSKNSHLQGIWVSFDKAVTIANQFDIYELTKKLFLVDVHDFDELPKLVDTTKVYVKDEDDVEENGKDTDVDENTSKSTDSPSLKKRKIGEVSKNDEGISFKKFKSLISTNANYPYALPGLTTKGKDPEVVNEVKTRFGEIFKKIESSDLSVKDVKTMFARIIERHREDLMSITDIPLDAEGKTALHFASTLASTNLVAAFVSLGLNSPIRGSKSGETPLISAILVTNSMTKGNFSTLLRNWFYPSLFSIDSKNWSFFHYLAHQSSKKIDSCKYYTQKILLYLLSSNQASQYFLKKLVDEIINLQDTQTGNTALHLAIENGNKWMVDILIELKADLDLPNKAGVKPIEYDLVKETLNCKKLGIKNDQFDDDDDYLIQLIQTSFEFLEKRLEVSNEIIENEDIVKVNDKPEKISDKAPDSMTSTNKLFNSINDLLKNTNNEYETIMNTKRSQINDLNKQLYDTTIMTANNKFLNKKITDKLIFLDSLKLQMSNITERLEILKQELPKDEQNSLENEETFDADYPFRIEPIYNQLVNQKPVEDLKNDETLLESLPDSSILKARINSYKQLNASIESELKALSNYDILTSKFKKVVSFCTGVDLNEVDELLDGLLEAVESQN</sequence>
<dbReference type="GO" id="GO:0003713">
    <property type="term" value="F:transcription coactivator activity"/>
    <property type="evidence" value="ECO:0007669"/>
    <property type="project" value="TreeGrafter"/>
</dbReference>
<feature type="coiled-coil region" evidence="4">
    <location>
        <begin position="601"/>
        <end position="628"/>
    </location>
</feature>
<keyword evidence="1" id="KW-0677">Repeat</keyword>
<keyword evidence="4" id="KW-0175">Coiled coil</keyword>
<proteinExistence type="predicted"/>
<dbReference type="InterPro" id="IPR036770">
    <property type="entry name" value="Ankyrin_rpt-contain_sf"/>
</dbReference>
<feature type="domain" description="HTH APSES-type" evidence="6">
    <location>
        <begin position="39"/>
        <end position="164"/>
    </location>
</feature>
<dbReference type="Gene3D" id="1.25.40.20">
    <property type="entry name" value="Ankyrin repeat-containing domain"/>
    <property type="match status" value="1"/>
</dbReference>
<dbReference type="InterPro" id="IPR018004">
    <property type="entry name" value="KilA/APSES_HTH"/>
</dbReference>
<evidence type="ECO:0000313" key="8">
    <source>
        <dbReference type="Proteomes" id="UP000000707"/>
    </source>
</evidence>
<dbReference type="InterPro" id="IPR036887">
    <property type="entry name" value="HTH_APSES_sf"/>
</dbReference>
<feature type="region of interest" description="Disordered" evidence="5">
    <location>
        <begin position="178"/>
        <end position="207"/>
    </location>
</feature>
<dbReference type="GO" id="GO:0030907">
    <property type="term" value="C:MBF transcription complex"/>
    <property type="evidence" value="ECO:0007669"/>
    <property type="project" value="TreeGrafter"/>
</dbReference>
<dbReference type="EMBL" id="GL996527">
    <property type="protein sequence ID" value="EGV61835.1"/>
    <property type="molecule type" value="Genomic_DNA"/>
</dbReference>
<dbReference type="PROSITE" id="PS51299">
    <property type="entry name" value="HTH_APSES"/>
    <property type="match status" value="1"/>
</dbReference>
<dbReference type="PROSITE" id="PS50297">
    <property type="entry name" value="ANK_REP_REGION"/>
    <property type="match status" value="1"/>
</dbReference>
<dbReference type="AlphaFoldDB" id="G3B984"/>
<dbReference type="GO" id="GO:0001228">
    <property type="term" value="F:DNA-binding transcription activator activity, RNA polymerase II-specific"/>
    <property type="evidence" value="ECO:0007669"/>
    <property type="project" value="UniProtKB-ARBA"/>
</dbReference>
<dbReference type="SMART" id="SM01252">
    <property type="entry name" value="KilA-N"/>
    <property type="match status" value="1"/>
</dbReference>
<dbReference type="OrthoDB" id="6718656at2759"/>
<dbReference type="InterPro" id="IPR003163">
    <property type="entry name" value="Tscrpt_reg_HTH_APSES-type"/>
</dbReference>
<dbReference type="GO" id="GO:0003677">
    <property type="term" value="F:DNA binding"/>
    <property type="evidence" value="ECO:0007669"/>
    <property type="project" value="InterPro"/>
</dbReference>
<dbReference type="PROSITE" id="PS50088">
    <property type="entry name" value="ANK_REPEAT"/>
    <property type="match status" value="1"/>
</dbReference>
<protein>
    <recommendedName>
        <fullName evidence="6">HTH APSES-type domain-containing protein</fullName>
    </recommendedName>
</protein>
<evidence type="ECO:0000256" key="2">
    <source>
        <dbReference type="ARBA" id="ARBA00023043"/>
    </source>
</evidence>
<dbReference type="Pfam" id="PF04383">
    <property type="entry name" value="KilA-N"/>
    <property type="match status" value="1"/>
</dbReference>
<name>G3B984_CANTC</name>
<dbReference type="Gene3D" id="3.10.260.10">
    <property type="entry name" value="Transcription regulator HTH, APSES-type DNA-binding domain"/>
    <property type="match status" value="1"/>
</dbReference>
<reference evidence="7 8" key="1">
    <citation type="journal article" date="2011" name="Proc. Natl. Acad. Sci. U.S.A.">
        <title>Comparative genomics of xylose-fermenting fungi for enhanced biofuel production.</title>
        <authorList>
            <person name="Wohlbach D.J."/>
            <person name="Kuo A."/>
            <person name="Sato T.K."/>
            <person name="Potts K.M."/>
            <person name="Salamov A.A."/>
            <person name="LaButti K.M."/>
            <person name="Sun H."/>
            <person name="Clum A."/>
            <person name="Pangilinan J.L."/>
            <person name="Lindquist E.A."/>
            <person name="Lucas S."/>
            <person name="Lapidus A."/>
            <person name="Jin M."/>
            <person name="Gunawan C."/>
            <person name="Balan V."/>
            <person name="Dale B.E."/>
            <person name="Jeffries T.W."/>
            <person name="Zinkel R."/>
            <person name="Barry K.W."/>
            <person name="Grigoriev I.V."/>
            <person name="Gasch A.P."/>
        </authorList>
    </citation>
    <scope>NUCLEOTIDE SEQUENCE [LARGE SCALE GENOMIC DNA]</scope>
    <source>
        <strain evidence="8">ATCC 10573 / BCRC 21748 / CBS 615 / JCM 9827 / NBRC 10315 / NRRL Y-1498 / VKM Y-70</strain>
    </source>
</reference>
<evidence type="ECO:0000256" key="4">
    <source>
        <dbReference type="SAM" id="Coils"/>
    </source>
</evidence>